<feature type="transmembrane region" description="Helical" evidence="6">
    <location>
        <begin position="47"/>
        <end position="66"/>
    </location>
</feature>
<keyword evidence="3 6" id="KW-0812">Transmembrane</keyword>
<feature type="transmembrane region" description="Helical" evidence="6">
    <location>
        <begin position="99"/>
        <end position="122"/>
    </location>
</feature>
<dbReference type="RefSeq" id="WP_036128996.1">
    <property type="nucleotide sequence ID" value="NZ_JAZBNI010000011.1"/>
</dbReference>
<dbReference type="Gene3D" id="1.20.1250.20">
    <property type="entry name" value="MFS general substrate transporter like domains"/>
    <property type="match status" value="2"/>
</dbReference>
<sequence>MHTYYQWVILLVATLSQTASTFVTYGMGPVASFYQMEWHLTSFQTGLIVSAVNIGPIFSMLLFGYLMDKKGEKRIIGWGSVILGLSAFLLIPVNHYTTLLLVLIVVGIWYGSAQTGGSTAIVKWFPDKHRGLAIGIRQTGIPIGGALSSIVLTYLYQQHHLSTVHLVQGLVAIGGGLLFLLLYHEPKQHVTVAANPISFKEKMMAIQHNRALYPLFFVGIVMMSLQMVIIAHFMSYLHQEGGYTLTEAGSYLSLILLGGMLGRIVLAWLGDRYFAHKRASLLVLVMVATFMMIGCLPFVIHGKSLMIIFCGVFGFLALGWYSLYITCVTEHSDPQAVGLTVSAALTINQFFIVLAPTLYGFLVAVFSSHQIALDFMAMFIIIGAFHLYRTSQSSLSFENSVK</sequence>
<feature type="domain" description="Major facilitator superfamily (MFS) profile" evidence="7">
    <location>
        <begin position="9"/>
        <end position="395"/>
    </location>
</feature>
<evidence type="ECO:0000256" key="4">
    <source>
        <dbReference type="ARBA" id="ARBA00022989"/>
    </source>
</evidence>
<feature type="transmembrane region" description="Helical" evidence="6">
    <location>
        <begin position="7"/>
        <end position="27"/>
    </location>
</feature>
<dbReference type="InterPro" id="IPR020846">
    <property type="entry name" value="MFS_dom"/>
</dbReference>
<reference evidence="8 9" key="1">
    <citation type="submission" date="2017-10" db="EMBL/GenBank/DDBJ databases">
        <title>Draft genome of Lysinibacillus fusiformis strain Juneja, a laboratory-derived pathogen of Drosophila melanogaster.</title>
        <authorList>
            <person name="Smith B.R."/>
            <person name="Unckless R.L."/>
        </authorList>
    </citation>
    <scope>NUCLEOTIDE SEQUENCE [LARGE SCALE GENOMIC DNA]</scope>
    <source>
        <strain evidence="8 9">Juneja</strain>
    </source>
</reference>
<keyword evidence="4 6" id="KW-1133">Transmembrane helix</keyword>
<dbReference type="SUPFAM" id="SSF103473">
    <property type="entry name" value="MFS general substrate transporter"/>
    <property type="match status" value="1"/>
</dbReference>
<evidence type="ECO:0000256" key="3">
    <source>
        <dbReference type="ARBA" id="ARBA00022692"/>
    </source>
</evidence>
<evidence type="ECO:0000259" key="7">
    <source>
        <dbReference type="PROSITE" id="PS50850"/>
    </source>
</evidence>
<keyword evidence="5 6" id="KW-0472">Membrane</keyword>
<dbReference type="EMBL" id="PDFK01000003">
    <property type="protein sequence ID" value="PKU51180.1"/>
    <property type="molecule type" value="Genomic_DNA"/>
</dbReference>
<evidence type="ECO:0000256" key="6">
    <source>
        <dbReference type="SAM" id="Phobius"/>
    </source>
</evidence>
<comment type="subcellular location">
    <subcellularLocation>
        <location evidence="1">Cell membrane</location>
        <topology evidence="1">Multi-pass membrane protein</topology>
    </subcellularLocation>
</comment>
<evidence type="ECO:0000256" key="1">
    <source>
        <dbReference type="ARBA" id="ARBA00004651"/>
    </source>
</evidence>
<gene>
    <name evidence="8" type="ORF">CRI88_10595</name>
</gene>
<dbReference type="PROSITE" id="PS50850">
    <property type="entry name" value="MFS"/>
    <property type="match status" value="1"/>
</dbReference>
<dbReference type="Proteomes" id="UP000234956">
    <property type="component" value="Unassembled WGS sequence"/>
</dbReference>
<dbReference type="InterPro" id="IPR036259">
    <property type="entry name" value="MFS_trans_sf"/>
</dbReference>
<feature type="transmembrane region" description="Helical" evidence="6">
    <location>
        <begin position="371"/>
        <end position="388"/>
    </location>
</feature>
<organism evidence="8 9">
    <name type="scientific">Lysinibacillus fusiformis</name>
    <dbReference type="NCBI Taxonomy" id="28031"/>
    <lineage>
        <taxon>Bacteria</taxon>
        <taxon>Bacillati</taxon>
        <taxon>Bacillota</taxon>
        <taxon>Bacilli</taxon>
        <taxon>Bacillales</taxon>
        <taxon>Bacillaceae</taxon>
        <taxon>Lysinibacillus</taxon>
    </lineage>
</organism>
<dbReference type="InterPro" id="IPR011701">
    <property type="entry name" value="MFS"/>
</dbReference>
<feature type="transmembrane region" description="Helical" evidence="6">
    <location>
        <begin position="336"/>
        <end position="359"/>
    </location>
</feature>
<protein>
    <submittedName>
        <fullName evidence="8">MFS transporter</fullName>
    </submittedName>
</protein>
<feature type="transmembrane region" description="Helical" evidence="6">
    <location>
        <begin position="75"/>
        <end position="93"/>
    </location>
</feature>
<proteinExistence type="predicted"/>
<feature type="transmembrane region" description="Helical" evidence="6">
    <location>
        <begin position="248"/>
        <end position="269"/>
    </location>
</feature>
<comment type="caution">
    <text evidence="8">The sequence shown here is derived from an EMBL/GenBank/DDBJ whole genome shotgun (WGS) entry which is preliminary data.</text>
</comment>
<dbReference type="Pfam" id="PF07690">
    <property type="entry name" value="MFS_1"/>
    <property type="match status" value="1"/>
</dbReference>
<feature type="transmembrane region" description="Helical" evidence="6">
    <location>
        <begin position="134"/>
        <end position="156"/>
    </location>
</feature>
<dbReference type="PANTHER" id="PTHR23527">
    <property type="entry name" value="BLL3282 PROTEIN"/>
    <property type="match status" value="1"/>
</dbReference>
<feature type="transmembrane region" description="Helical" evidence="6">
    <location>
        <begin position="212"/>
        <end position="236"/>
    </location>
</feature>
<dbReference type="AlphaFoldDB" id="A0A2I0UYQ5"/>
<dbReference type="InterPro" id="IPR052952">
    <property type="entry name" value="MFS-Transporter"/>
</dbReference>
<feature type="transmembrane region" description="Helical" evidence="6">
    <location>
        <begin position="281"/>
        <end position="300"/>
    </location>
</feature>
<dbReference type="GO" id="GO:0005886">
    <property type="term" value="C:plasma membrane"/>
    <property type="evidence" value="ECO:0007669"/>
    <property type="project" value="UniProtKB-SubCell"/>
</dbReference>
<feature type="transmembrane region" description="Helical" evidence="6">
    <location>
        <begin position="162"/>
        <end position="183"/>
    </location>
</feature>
<evidence type="ECO:0000256" key="2">
    <source>
        <dbReference type="ARBA" id="ARBA00022448"/>
    </source>
</evidence>
<dbReference type="PANTHER" id="PTHR23527:SF1">
    <property type="entry name" value="BLL3282 PROTEIN"/>
    <property type="match status" value="1"/>
</dbReference>
<name>A0A2I0UYQ5_9BACI</name>
<evidence type="ECO:0000313" key="9">
    <source>
        <dbReference type="Proteomes" id="UP000234956"/>
    </source>
</evidence>
<accession>A0A2I0UYQ5</accession>
<feature type="transmembrane region" description="Helical" evidence="6">
    <location>
        <begin position="306"/>
        <end position="324"/>
    </location>
</feature>
<keyword evidence="2" id="KW-0813">Transport</keyword>
<evidence type="ECO:0000256" key="5">
    <source>
        <dbReference type="ARBA" id="ARBA00023136"/>
    </source>
</evidence>
<evidence type="ECO:0000313" key="8">
    <source>
        <dbReference type="EMBL" id="PKU51180.1"/>
    </source>
</evidence>
<dbReference type="GO" id="GO:0022857">
    <property type="term" value="F:transmembrane transporter activity"/>
    <property type="evidence" value="ECO:0007669"/>
    <property type="project" value="InterPro"/>
</dbReference>